<evidence type="ECO:0000313" key="4">
    <source>
        <dbReference type="EMBL" id="KAK0649593.1"/>
    </source>
</evidence>
<gene>
    <name evidence="4" type="ORF">B0T16DRAFT_410394</name>
</gene>
<dbReference type="PANTHER" id="PTHR10900">
    <property type="entry name" value="PERIOSTIN-RELATED"/>
    <property type="match status" value="1"/>
</dbReference>
<dbReference type="PROSITE" id="PS50213">
    <property type="entry name" value="FAS1"/>
    <property type="match status" value="1"/>
</dbReference>
<dbReference type="PANTHER" id="PTHR10900:SF77">
    <property type="entry name" value="FI19380P1"/>
    <property type="match status" value="1"/>
</dbReference>
<comment type="caution">
    <text evidence="4">The sequence shown here is derived from an EMBL/GenBank/DDBJ whole genome shotgun (WGS) entry which is preliminary data.</text>
</comment>
<dbReference type="GO" id="GO:0016236">
    <property type="term" value="P:macroautophagy"/>
    <property type="evidence" value="ECO:0007669"/>
    <property type="project" value="TreeGrafter"/>
</dbReference>
<accession>A0AA39YBP8</accession>
<evidence type="ECO:0000256" key="1">
    <source>
        <dbReference type="SAM" id="MobiDB-lite"/>
    </source>
</evidence>
<proteinExistence type="predicted"/>
<reference evidence="4" key="1">
    <citation type="submission" date="2023-06" db="EMBL/GenBank/DDBJ databases">
        <title>Genome-scale phylogeny and comparative genomics of the fungal order Sordariales.</title>
        <authorList>
            <consortium name="Lawrence Berkeley National Laboratory"/>
            <person name="Hensen N."/>
            <person name="Bonometti L."/>
            <person name="Westerberg I."/>
            <person name="Brannstrom I.O."/>
            <person name="Guillou S."/>
            <person name="Cros-Aarteil S."/>
            <person name="Calhoun S."/>
            <person name="Haridas S."/>
            <person name="Kuo A."/>
            <person name="Mondo S."/>
            <person name="Pangilinan J."/>
            <person name="Riley R."/>
            <person name="Labutti K."/>
            <person name="Andreopoulos B."/>
            <person name="Lipzen A."/>
            <person name="Chen C."/>
            <person name="Yanf M."/>
            <person name="Daum C."/>
            <person name="Ng V."/>
            <person name="Clum A."/>
            <person name="Steindorff A."/>
            <person name="Ohm R."/>
            <person name="Martin F."/>
            <person name="Silar P."/>
            <person name="Natvig D."/>
            <person name="Lalanne C."/>
            <person name="Gautier V."/>
            <person name="Ament-Velasquez S.L."/>
            <person name="Kruys A."/>
            <person name="Hutchinson M.I."/>
            <person name="Powell A.J."/>
            <person name="Barry K."/>
            <person name="Miller A.N."/>
            <person name="Grigoriev I.V."/>
            <person name="Debuchy R."/>
            <person name="Gladieux P."/>
            <person name="Thoren M.H."/>
            <person name="Johannesson H."/>
        </authorList>
    </citation>
    <scope>NUCLEOTIDE SEQUENCE</scope>
    <source>
        <strain evidence="4">SMH2532-1</strain>
    </source>
</reference>
<feature type="signal peptide" evidence="2">
    <location>
        <begin position="1"/>
        <end position="18"/>
    </location>
</feature>
<sequence>MAGKFFALLTLFIVGSLAQSQSLLAVLRREGFTEYAAFLEGGAGVKILNSPTHLLIYAPTNAGFLRYKQSPNVARRAISEEQAEADYQSVPTNPGDVPKRKRTAVCSDVAGSGATDLMTLLDNPNFVNLPPNNNASIVQKNMPKGALPVVHSGLGDVIKVTGLDIPYDKGVIRPVSGLFTLPRLLSKTLPFIGADKTLNILKRTGLIDDLDNRTGITFLAPDSSAIPSDLPDSVLAEILKRHVIVGLPVFTSDLKHGATYKTLAGTTVTVTVQCAEIFIGGARVLAGDAIIKNGVAHTVDKLLETPIFFTTTEVKTEVKTVTETATKTDIHTAEVTKTAIHTTEKTQTTTHTEEIVKTTTQTAETTKVHTTEKTKTQTETHVETTTHIQHPPPKPSTPCTTSTTYVPPPPPPPPPKTSTPCTTTTTQPPPPPPTQYTTLQTSHKPPKPHGPPPEVSTPCTTSTTKPGYY</sequence>
<dbReference type="InterPro" id="IPR050904">
    <property type="entry name" value="Adhesion/Biosynth-related"/>
</dbReference>
<feature type="compositionally biased region" description="Pro residues" evidence="1">
    <location>
        <begin position="406"/>
        <end position="417"/>
    </location>
</feature>
<dbReference type="InterPro" id="IPR036378">
    <property type="entry name" value="FAS1_dom_sf"/>
</dbReference>
<feature type="region of interest" description="Disordered" evidence="1">
    <location>
        <begin position="344"/>
        <end position="469"/>
    </location>
</feature>
<evidence type="ECO:0000259" key="3">
    <source>
        <dbReference type="PROSITE" id="PS50213"/>
    </source>
</evidence>
<dbReference type="Gene3D" id="2.30.180.10">
    <property type="entry name" value="FAS1 domain"/>
    <property type="match status" value="1"/>
</dbReference>
<feature type="chain" id="PRO_5041413855" evidence="2">
    <location>
        <begin position="19"/>
        <end position="469"/>
    </location>
</feature>
<dbReference type="InterPro" id="IPR000782">
    <property type="entry name" value="FAS1_domain"/>
</dbReference>
<feature type="compositionally biased region" description="Polar residues" evidence="1">
    <location>
        <begin position="457"/>
        <end position="469"/>
    </location>
</feature>
<dbReference type="EMBL" id="JAULSV010000003">
    <property type="protein sequence ID" value="KAK0649593.1"/>
    <property type="molecule type" value="Genomic_DNA"/>
</dbReference>
<organism evidence="4 5">
    <name type="scientific">Cercophora newfieldiana</name>
    <dbReference type="NCBI Taxonomy" id="92897"/>
    <lineage>
        <taxon>Eukaryota</taxon>
        <taxon>Fungi</taxon>
        <taxon>Dikarya</taxon>
        <taxon>Ascomycota</taxon>
        <taxon>Pezizomycotina</taxon>
        <taxon>Sordariomycetes</taxon>
        <taxon>Sordariomycetidae</taxon>
        <taxon>Sordariales</taxon>
        <taxon>Lasiosphaeriaceae</taxon>
        <taxon>Cercophora</taxon>
    </lineage>
</organism>
<evidence type="ECO:0000313" key="5">
    <source>
        <dbReference type="Proteomes" id="UP001174936"/>
    </source>
</evidence>
<keyword evidence="2" id="KW-0732">Signal</keyword>
<dbReference type="Pfam" id="PF02469">
    <property type="entry name" value="Fasciclin"/>
    <property type="match status" value="1"/>
</dbReference>
<keyword evidence="5" id="KW-1185">Reference proteome</keyword>
<dbReference type="SMART" id="SM00554">
    <property type="entry name" value="FAS1"/>
    <property type="match status" value="1"/>
</dbReference>
<protein>
    <submittedName>
        <fullName evidence="4">FAS1 domain-containing protein</fullName>
    </submittedName>
</protein>
<dbReference type="SUPFAM" id="SSF82153">
    <property type="entry name" value="FAS1 domain"/>
    <property type="match status" value="1"/>
</dbReference>
<dbReference type="AlphaFoldDB" id="A0AA39YBP8"/>
<name>A0AA39YBP8_9PEZI</name>
<dbReference type="GO" id="GO:0000329">
    <property type="term" value="C:fungal-type vacuole membrane"/>
    <property type="evidence" value="ECO:0007669"/>
    <property type="project" value="TreeGrafter"/>
</dbReference>
<evidence type="ECO:0000256" key="2">
    <source>
        <dbReference type="SAM" id="SignalP"/>
    </source>
</evidence>
<dbReference type="PRINTS" id="PR01217">
    <property type="entry name" value="PRICHEXTENSN"/>
</dbReference>
<dbReference type="Proteomes" id="UP001174936">
    <property type="component" value="Unassembled WGS sequence"/>
</dbReference>
<feature type="compositionally biased region" description="Basic and acidic residues" evidence="1">
    <location>
        <begin position="366"/>
        <end position="384"/>
    </location>
</feature>
<feature type="domain" description="FAS1" evidence="3">
    <location>
        <begin position="178"/>
        <end position="303"/>
    </location>
</feature>